<feature type="compositionally biased region" description="Gly residues" evidence="1">
    <location>
        <begin position="151"/>
        <end position="165"/>
    </location>
</feature>
<organism evidence="2 3">
    <name type="scientific">Apostasia shenzhenica</name>
    <dbReference type="NCBI Taxonomy" id="1088818"/>
    <lineage>
        <taxon>Eukaryota</taxon>
        <taxon>Viridiplantae</taxon>
        <taxon>Streptophyta</taxon>
        <taxon>Embryophyta</taxon>
        <taxon>Tracheophyta</taxon>
        <taxon>Spermatophyta</taxon>
        <taxon>Magnoliopsida</taxon>
        <taxon>Liliopsida</taxon>
        <taxon>Asparagales</taxon>
        <taxon>Orchidaceae</taxon>
        <taxon>Apostasioideae</taxon>
        <taxon>Apostasia</taxon>
    </lineage>
</organism>
<evidence type="ECO:0000313" key="2">
    <source>
        <dbReference type="EMBL" id="PKA50288.1"/>
    </source>
</evidence>
<evidence type="ECO:0000313" key="3">
    <source>
        <dbReference type="Proteomes" id="UP000236161"/>
    </source>
</evidence>
<dbReference type="EMBL" id="KZ452026">
    <property type="protein sequence ID" value="PKA50288.1"/>
    <property type="molecule type" value="Genomic_DNA"/>
</dbReference>
<dbReference type="AlphaFoldDB" id="A0A2I0A416"/>
<gene>
    <name evidence="2" type="ORF">AXF42_Ash013377</name>
</gene>
<accession>A0A2I0A416</accession>
<reference evidence="2 3" key="1">
    <citation type="journal article" date="2017" name="Nature">
        <title>The Apostasia genome and the evolution of orchids.</title>
        <authorList>
            <person name="Zhang G.Q."/>
            <person name="Liu K.W."/>
            <person name="Li Z."/>
            <person name="Lohaus R."/>
            <person name="Hsiao Y.Y."/>
            <person name="Niu S.C."/>
            <person name="Wang J.Y."/>
            <person name="Lin Y.C."/>
            <person name="Xu Q."/>
            <person name="Chen L.J."/>
            <person name="Yoshida K."/>
            <person name="Fujiwara S."/>
            <person name="Wang Z.W."/>
            <person name="Zhang Y.Q."/>
            <person name="Mitsuda N."/>
            <person name="Wang M."/>
            <person name="Liu G.H."/>
            <person name="Pecoraro L."/>
            <person name="Huang H.X."/>
            <person name="Xiao X.J."/>
            <person name="Lin M."/>
            <person name="Wu X.Y."/>
            <person name="Wu W.L."/>
            <person name="Chen Y.Y."/>
            <person name="Chang S.B."/>
            <person name="Sakamoto S."/>
            <person name="Ohme-Takagi M."/>
            <person name="Yagi M."/>
            <person name="Zeng S.J."/>
            <person name="Shen C.Y."/>
            <person name="Yeh C.M."/>
            <person name="Luo Y.B."/>
            <person name="Tsai W.C."/>
            <person name="Van de Peer Y."/>
            <person name="Liu Z.J."/>
        </authorList>
    </citation>
    <scope>NUCLEOTIDE SEQUENCE [LARGE SCALE GENOMIC DNA]</scope>
    <source>
        <strain evidence="3">cv. Shenzhen</strain>
        <tissue evidence="2">Stem</tissue>
    </source>
</reference>
<evidence type="ECO:0000256" key="1">
    <source>
        <dbReference type="SAM" id="MobiDB-lite"/>
    </source>
</evidence>
<name>A0A2I0A416_9ASPA</name>
<dbReference type="Proteomes" id="UP000236161">
    <property type="component" value="Unassembled WGS sequence"/>
</dbReference>
<sequence length="174" mass="20193">MAHIFSKSVVLFYRGCPPNCADDFTDEWLFVNVGYHMKDRKVQINSISYTLDDLIPNLASVEDYMKIVMQAELFYSANDEHHHIPIMERGRIATFIKKIVEWSLRNDRVKRLKFYFEVFVPEEWLKKKSRMKMKIYEEDYDGRSDGRADGILGGGGGLKGSGRLCGGESEEPRR</sequence>
<protein>
    <submittedName>
        <fullName evidence="2">Uncharacterized protein</fullName>
    </submittedName>
</protein>
<feature type="region of interest" description="Disordered" evidence="1">
    <location>
        <begin position="151"/>
        <end position="174"/>
    </location>
</feature>
<dbReference type="STRING" id="1088818.A0A2I0A416"/>
<keyword evidence="3" id="KW-1185">Reference proteome</keyword>
<proteinExistence type="predicted"/>